<accession>W0V3C8</accession>
<dbReference type="Proteomes" id="UP000027604">
    <property type="component" value="Chromosome I"/>
</dbReference>
<dbReference type="HOGENOM" id="CLU_1342413_0_0_4"/>
<protein>
    <submittedName>
        <fullName evidence="2">Uncharacterized protein</fullName>
    </submittedName>
</protein>
<dbReference type="STRING" id="1349767.GJA_1122"/>
<sequence>MLFHGNIVMFKSVAFAGLSLLCSTVSAGPGDLTDTESRWLRAAAPVIEYARQIKLPLDIIVQPQQAPDAVPLALGFAGGRCKLVLSMRGNPQAETIVQAVPAAQRDWMIEAMTAHEIGHCWRYAQGDWHRTPSGFVEAPEGYAYQPDLQKVAQEIRETRREEGFADLVALAWTRGRHPEQYGAVYAWMEDVRRTQPLAGGSHDTLAWLGLVKDGAVFTVSDSPFDQVQDLWREGLIKDK</sequence>
<keyword evidence="3" id="KW-1185">Reference proteome</keyword>
<evidence type="ECO:0000256" key="1">
    <source>
        <dbReference type="SAM" id="SignalP"/>
    </source>
</evidence>
<dbReference type="eggNOG" id="ENOG5031603">
    <property type="taxonomic scope" value="Bacteria"/>
</dbReference>
<dbReference type="EMBL" id="HG322949">
    <property type="protein sequence ID" value="CDG81777.1"/>
    <property type="molecule type" value="Genomic_DNA"/>
</dbReference>
<dbReference type="AlphaFoldDB" id="W0V3C8"/>
<keyword evidence="1" id="KW-0732">Signal</keyword>
<feature type="chain" id="PRO_5004798474" evidence="1">
    <location>
        <begin position="28"/>
        <end position="239"/>
    </location>
</feature>
<evidence type="ECO:0000313" key="2">
    <source>
        <dbReference type="EMBL" id="CDG81777.1"/>
    </source>
</evidence>
<gene>
    <name evidence="2" type="ORF">GJA_1122</name>
</gene>
<dbReference type="PATRIC" id="fig|1349767.4.peg.2848"/>
<dbReference type="KEGG" id="jag:GJA_1122"/>
<reference evidence="2 3" key="1">
    <citation type="journal article" date="2015" name="Genome Announc.">
        <title>Genome Sequence of Mushroom Soft-Rot Pathogen Janthinobacterium agaricidamnosum.</title>
        <authorList>
            <person name="Graupner K."/>
            <person name="Lackner G."/>
            <person name="Hertweck C."/>
        </authorList>
    </citation>
    <scope>NUCLEOTIDE SEQUENCE [LARGE SCALE GENOMIC DNA]</scope>
    <source>
        <strain evidence="3">NBRC 102515 / DSM 9628</strain>
    </source>
</reference>
<organism evidence="2 3">
    <name type="scientific">Janthinobacterium agaricidamnosum NBRC 102515 = DSM 9628</name>
    <dbReference type="NCBI Taxonomy" id="1349767"/>
    <lineage>
        <taxon>Bacteria</taxon>
        <taxon>Pseudomonadati</taxon>
        <taxon>Pseudomonadota</taxon>
        <taxon>Betaproteobacteria</taxon>
        <taxon>Burkholderiales</taxon>
        <taxon>Oxalobacteraceae</taxon>
        <taxon>Janthinobacterium</taxon>
    </lineage>
</organism>
<evidence type="ECO:0000313" key="3">
    <source>
        <dbReference type="Proteomes" id="UP000027604"/>
    </source>
</evidence>
<name>W0V3C8_9BURK</name>
<proteinExistence type="predicted"/>
<feature type="signal peptide" evidence="1">
    <location>
        <begin position="1"/>
        <end position="27"/>
    </location>
</feature>